<accession>A0AAN5I9H5</accession>
<comment type="caution">
    <text evidence="1">The sequence shown here is derived from an EMBL/GenBank/DDBJ whole genome shotgun (WGS) entry which is preliminary data.</text>
</comment>
<evidence type="ECO:0000313" key="2">
    <source>
        <dbReference type="Proteomes" id="UP001328107"/>
    </source>
</evidence>
<evidence type="ECO:0000313" key="1">
    <source>
        <dbReference type="EMBL" id="GMR57672.1"/>
    </source>
</evidence>
<dbReference type="EMBL" id="BTRK01000006">
    <property type="protein sequence ID" value="GMR57672.1"/>
    <property type="molecule type" value="Genomic_DNA"/>
</dbReference>
<feature type="non-terminal residue" evidence="1">
    <location>
        <position position="1"/>
    </location>
</feature>
<gene>
    <name evidence="1" type="ORF">PMAYCL1PPCAC_27867</name>
</gene>
<reference evidence="2" key="1">
    <citation type="submission" date="2022-10" db="EMBL/GenBank/DDBJ databases">
        <title>Genome assembly of Pristionchus species.</title>
        <authorList>
            <person name="Yoshida K."/>
            <person name="Sommer R.J."/>
        </authorList>
    </citation>
    <scope>NUCLEOTIDE SEQUENCE [LARGE SCALE GENOMIC DNA]</scope>
    <source>
        <strain evidence="2">RS5460</strain>
    </source>
</reference>
<dbReference type="PANTHER" id="PTHR21525">
    <property type="entry name" value="MOTILE SPERM PROTEIN"/>
    <property type="match status" value="1"/>
</dbReference>
<sequence length="172" mass="17631">SRVVGNTLSSWSSSAVSGVGSAASAVKNAVWSGEEHVEESRNVTTAVATATRSAMGVFKQINKFGKPNIFSHISGGTLGWRQINKAGKKAIFKPTSYNQFLRRLGDASLAGAVALDAYEIGVAAKKDYDEGTYSATVVKSASVAGSWAGAIPAASIGASVFSFVPVVGTLVG</sequence>
<organism evidence="1 2">
    <name type="scientific">Pristionchus mayeri</name>
    <dbReference type="NCBI Taxonomy" id="1317129"/>
    <lineage>
        <taxon>Eukaryota</taxon>
        <taxon>Metazoa</taxon>
        <taxon>Ecdysozoa</taxon>
        <taxon>Nematoda</taxon>
        <taxon>Chromadorea</taxon>
        <taxon>Rhabditida</taxon>
        <taxon>Rhabditina</taxon>
        <taxon>Diplogasteromorpha</taxon>
        <taxon>Diplogasteroidea</taxon>
        <taxon>Neodiplogasteridae</taxon>
        <taxon>Pristionchus</taxon>
    </lineage>
</organism>
<protein>
    <submittedName>
        <fullName evidence="1">Uncharacterized protein</fullName>
    </submittedName>
</protein>
<dbReference type="PANTHER" id="PTHR21525:SF9">
    <property type="entry name" value="CHANNEL_COLICIN DOMAIN-CONTAINING PROTEIN"/>
    <property type="match status" value="1"/>
</dbReference>
<proteinExistence type="predicted"/>
<dbReference type="Proteomes" id="UP001328107">
    <property type="component" value="Unassembled WGS sequence"/>
</dbReference>
<name>A0AAN5I9H5_9BILA</name>
<dbReference type="AlphaFoldDB" id="A0AAN5I9H5"/>
<keyword evidence="2" id="KW-1185">Reference proteome</keyword>